<dbReference type="Proteomes" id="UP000245119">
    <property type="component" value="Linkage Group LG1"/>
</dbReference>
<reference evidence="1 2" key="1">
    <citation type="submission" date="2018-04" db="EMBL/GenBank/DDBJ databases">
        <title>The genome of golden apple snail Pomacea canaliculata provides insight into stress tolerance and invasive adaptation.</title>
        <authorList>
            <person name="Liu C."/>
            <person name="Liu B."/>
            <person name="Ren Y."/>
            <person name="Zhang Y."/>
            <person name="Wang H."/>
            <person name="Li S."/>
            <person name="Jiang F."/>
            <person name="Yin L."/>
            <person name="Zhang G."/>
            <person name="Qian W."/>
            <person name="Fan W."/>
        </authorList>
    </citation>
    <scope>NUCLEOTIDE SEQUENCE [LARGE SCALE GENOMIC DNA]</scope>
    <source>
        <strain evidence="1">SZHN2017</strain>
        <tissue evidence="1">Muscle</tissue>
    </source>
</reference>
<dbReference type="EMBL" id="PZQS01000001">
    <property type="protein sequence ID" value="PVD38076.1"/>
    <property type="molecule type" value="Genomic_DNA"/>
</dbReference>
<organism evidence="1 2">
    <name type="scientific">Pomacea canaliculata</name>
    <name type="common">Golden apple snail</name>
    <dbReference type="NCBI Taxonomy" id="400727"/>
    <lineage>
        <taxon>Eukaryota</taxon>
        <taxon>Metazoa</taxon>
        <taxon>Spiralia</taxon>
        <taxon>Lophotrochozoa</taxon>
        <taxon>Mollusca</taxon>
        <taxon>Gastropoda</taxon>
        <taxon>Caenogastropoda</taxon>
        <taxon>Architaenioglossa</taxon>
        <taxon>Ampullarioidea</taxon>
        <taxon>Ampullariidae</taxon>
        <taxon>Pomacea</taxon>
    </lineage>
</organism>
<gene>
    <name evidence="1" type="ORF">C0Q70_00687</name>
</gene>
<keyword evidence="2" id="KW-1185">Reference proteome</keyword>
<protein>
    <submittedName>
        <fullName evidence="1">Uncharacterized protein</fullName>
    </submittedName>
</protein>
<accession>A0A2T7PXC0</accession>
<proteinExistence type="predicted"/>
<dbReference type="AlphaFoldDB" id="A0A2T7PXC0"/>
<name>A0A2T7PXC0_POMCA</name>
<evidence type="ECO:0000313" key="1">
    <source>
        <dbReference type="EMBL" id="PVD38076.1"/>
    </source>
</evidence>
<evidence type="ECO:0000313" key="2">
    <source>
        <dbReference type="Proteomes" id="UP000245119"/>
    </source>
</evidence>
<comment type="caution">
    <text evidence="1">The sequence shown here is derived from an EMBL/GenBank/DDBJ whole genome shotgun (WGS) entry which is preliminary data.</text>
</comment>
<sequence length="77" mass="9097">MLVLLSTWLARYSSDPGVRPLNGQQQPSIRTRSRLLDIRVLGSLPTWRSLSLKRREAFRKQRDENPYVRQHGAQRPW</sequence>